<reference evidence="8" key="1">
    <citation type="submission" date="2025-08" db="UniProtKB">
        <authorList>
            <consortium name="RefSeq"/>
        </authorList>
    </citation>
    <scope>IDENTIFICATION</scope>
    <source>
        <tissue evidence="8">Tentacle</tissue>
    </source>
</reference>
<dbReference type="OrthoDB" id="5952974at2759"/>
<keyword evidence="4" id="KW-0732">Signal</keyword>
<dbReference type="GeneID" id="116300210"/>
<comment type="similarity">
    <text evidence="1">Belongs to the EGF domain peptide family.</text>
</comment>
<feature type="signal peptide" evidence="4">
    <location>
        <begin position="1"/>
        <end position="20"/>
    </location>
</feature>
<dbReference type="InterPro" id="IPR000742">
    <property type="entry name" value="EGF"/>
</dbReference>
<evidence type="ECO:0000313" key="8">
    <source>
        <dbReference type="RefSeq" id="XP_031564884.1"/>
    </source>
</evidence>
<evidence type="ECO:0000259" key="5">
    <source>
        <dbReference type="PROSITE" id="PS50026"/>
    </source>
</evidence>
<feature type="disulfide bond" evidence="2">
    <location>
        <begin position="135"/>
        <end position="144"/>
    </location>
</feature>
<proteinExistence type="inferred from homology"/>
<sequence>MLTIPASLLFLIHLTTCSDSQDVQGTNHAASFAVSPDRALINHVLKTIQSVDQFKCALLCMRQQGCLSANFYSNEESCELNERRREDVDSLDYIVCQGCFYMEIQRVKCASNPCLNNGACYLEYESNMQTSKCSCLSGYRGSLCEQEIIGYHEDHPSLSCKQIYDEEPSSPSGLYYFKNISGYASIPYQAYCFMGVIDSCGGGGWSLAMKIDGKKTTFHYNSSYWENKLSYNPAAGKTGFDAMETKIPFYWSMSITKLCLGMRTGSDQIIRWLKVPYSALSLHDVISTNTFHPVSTPRDQWKNLVPGSSLQTYYTRKGFNAKASQSDRIWINSRARIGVVGNNERDATTPDSRIGFGTGGSGRNEDDTNSCGNEAAGDIGADNDKVSIKAFCYILLQ</sequence>
<keyword evidence="2" id="KW-0245">EGF-like domain</keyword>
<evidence type="ECO:0000256" key="3">
    <source>
        <dbReference type="SAM" id="MobiDB-lite"/>
    </source>
</evidence>
<dbReference type="PROSITE" id="PS50026">
    <property type="entry name" value="EGF_3"/>
    <property type="match status" value="1"/>
</dbReference>
<dbReference type="Pfam" id="PF00024">
    <property type="entry name" value="PAN_1"/>
    <property type="match status" value="1"/>
</dbReference>
<keyword evidence="2" id="KW-1015">Disulfide bond</keyword>
<feature type="domain" description="Apple" evidence="6">
    <location>
        <begin position="17"/>
        <end position="99"/>
    </location>
</feature>
<dbReference type="PROSITE" id="PS50948">
    <property type="entry name" value="PAN"/>
    <property type="match status" value="1"/>
</dbReference>
<dbReference type="InParanoid" id="A0A6P8I8J9"/>
<evidence type="ECO:0000313" key="7">
    <source>
        <dbReference type="Proteomes" id="UP000515163"/>
    </source>
</evidence>
<evidence type="ECO:0000256" key="2">
    <source>
        <dbReference type="PROSITE-ProRule" id="PRU00076"/>
    </source>
</evidence>
<feature type="domain" description="EGF-like" evidence="5">
    <location>
        <begin position="105"/>
        <end position="145"/>
    </location>
</feature>
<evidence type="ECO:0000259" key="6">
    <source>
        <dbReference type="PROSITE" id="PS50948"/>
    </source>
</evidence>
<dbReference type="SUPFAM" id="SSF57196">
    <property type="entry name" value="EGF/Laminin"/>
    <property type="match status" value="1"/>
</dbReference>
<dbReference type="InterPro" id="IPR003609">
    <property type="entry name" value="Pan_app"/>
</dbReference>
<dbReference type="SUPFAM" id="SSF57414">
    <property type="entry name" value="Hairpin loop containing domain-like"/>
    <property type="match status" value="1"/>
</dbReference>
<accession>A0A6P8I8J9</accession>
<dbReference type="Proteomes" id="UP000515163">
    <property type="component" value="Unplaced"/>
</dbReference>
<feature type="chain" id="PRO_5027545433" evidence="4">
    <location>
        <begin position="21"/>
        <end position="397"/>
    </location>
</feature>
<dbReference type="AlphaFoldDB" id="A0A6P8I8J9"/>
<name>A0A6P8I8J9_ACTTE</name>
<dbReference type="KEGG" id="aten:116300210"/>
<comment type="caution">
    <text evidence="2">Lacks conserved residue(s) required for the propagation of feature annotation.</text>
</comment>
<dbReference type="Gene3D" id="3.50.4.10">
    <property type="entry name" value="Hepatocyte Growth Factor"/>
    <property type="match status" value="1"/>
</dbReference>
<feature type="region of interest" description="Disordered" evidence="3">
    <location>
        <begin position="344"/>
        <end position="369"/>
    </location>
</feature>
<gene>
    <name evidence="8" type="primary">LOC116300210</name>
</gene>
<organism evidence="7 8">
    <name type="scientific">Actinia tenebrosa</name>
    <name type="common">Australian red waratah sea anemone</name>
    <dbReference type="NCBI Taxonomy" id="6105"/>
    <lineage>
        <taxon>Eukaryota</taxon>
        <taxon>Metazoa</taxon>
        <taxon>Cnidaria</taxon>
        <taxon>Anthozoa</taxon>
        <taxon>Hexacorallia</taxon>
        <taxon>Actiniaria</taxon>
        <taxon>Actiniidae</taxon>
        <taxon>Actinia</taxon>
    </lineage>
</organism>
<evidence type="ECO:0000256" key="4">
    <source>
        <dbReference type="SAM" id="SignalP"/>
    </source>
</evidence>
<keyword evidence="7" id="KW-1185">Reference proteome</keyword>
<protein>
    <submittedName>
        <fullName evidence="8">Uncharacterized protein LOC116300210</fullName>
    </submittedName>
</protein>
<dbReference type="Pfam" id="PF00008">
    <property type="entry name" value="EGF"/>
    <property type="match status" value="1"/>
</dbReference>
<dbReference type="Gene3D" id="2.10.25.10">
    <property type="entry name" value="Laminin"/>
    <property type="match status" value="1"/>
</dbReference>
<dbReference type="PROSITE" id="PS00022">
    <property type="entry name" value="EGF_1"/>
    <property type="match status" value="1"/>
</dbReference>
<dbReference type="PROSITE" id="PS01186">
    <property type="entry name" value="EGF_2"/>
    <property type="match status" value="1"/>
</dbReference>
<evidence type="ECO:0000256" key="1">
    <source>
        <dbReference type="ARBA" id="ARBA00006373"/>
    </source>
</evidence>
<dbReference type="RefSeq" id="XP_031564884.1">
    <property type="nucleotide sequence ID" value="XM_031709024.1"/>
</dbReference>